<feature type="domain" description="HTH gntR-type" evidence="4">
    <location>
        <begin position="2"/>
        <end position="70"/>
    </location>
</feature>
<dbReference type="InterPro" id="IPR036388">
    <property type="entry name" value="WH-like_DNA-bd_sf"/>
</dbReference>
<dbReference type="CDD" id="cd07377">
    <property type="entry name" value="WHTH_GntR"/>
    <property type="match status" value="1"/>
</dbReference>
<dbReference type="Gene3D" id="1.10.10.10">
    <property type="entry name" value="Winged helix-like DNA-binding domain superfamily/Winged helix DNA-binding domain"/>
    <property type="match status" value="1"/>
</dbReference>
<comment type="caution">
    <text evidence="5">The sequence shown here is derived from an EMBL/GenBank/DDBJ whole genome shotgun (WGS) entry which is preliminary data.</text>
</comment>
<dbReference type="InterPro" id="IPR046335">
    <property type="entry name" value="LacI/GalR-like_sensor"/>
</dbReference>
<dbReference type="InterPro" id="IPR033532">
    <property type="entry name" value="AraR_ligand_bind_dom"/>
</dbReference>
<evidence type="ECO:0000259" key="4">
    <source>
        <dbReference type="PROSITE" id="PS50949"/>
    </source>
</evidence>
<accession>A0ABT7KZX6</accession>
<dbReference type="SUPFAM" id="SSF53822">
    <property type="entry name" value="Periplasmic binding protein-like I"/>
    <property type="match status" value="1"/>
</dbReference>
<sequence length="376" mass="42532">MEPKYKFIKQLIKSKIIEGTIIPHQKVSSESEMMKQFHVSRHTVRLAVGELVNEGWLYKEQGAGTFCADRVQNFNAQSFNSYNKSIAIITTFISEYIFPAIIRGAEAILSKQGYHVNIFNTQNDYNKERKILETIQAQHYDGVIIEPTRSASSNPNLSYYLNLERLNIPYIMLNAYYEELEPLSITVDDVKGGFIQTEHLIKLGHKDIMGIYKTDDKQGVQRLRGFIKAHRSNGIAINPNNIVTYNTSDTKAPIRALEKSLSLRKDFPTALTCYNDQLVLQLLDVIRMKGLQVPKDLSIVGFDNSILAEVSEVKLTSVTHPKHKMGEEAARLIIDLVKNNNGNSNRKLSSIVYEPELIIRNSTGKVGQQVKSVVNT</sequence>
<gene>
    <name evidence="5" type="ORF">QQS35_00870</name>
</gene>
<dbReference type="Gene3D" id="3.40.50.2300">
    <property type="match status" value="2"/>
</dbReference>
<keyword evidence="1" id="KW-0805">Transcription regulation</keyword>
<evidence type="ECO:0000313" key="5">
    <source>
        <dbReference type="EMBL" id="MDL4839027.1"/>
    </source>
</evidence>
<dbReference type="EMBL" id="JASTZU010000003">
    <property type="protein sequence ID" value="MDL4839027.1"/>
    <property type="molecule type" value="Genomic_DNA"/>
</dbReference>
<evidence type="ECO:0000256" key="3">
    <source>
        <dbReference type="ARBA" id="ARBA00023163"/>
    </source>
</evidence>
<evidence type="ECO:0000313" key="6">
    <source>
        <dbReference type="Proteomes" id="UP001235343"/>
    </source>
</evidence>
<proteinExistence type="predicted"/>
<dbReference type="SMART" id="SM00345">
    <property type="entry name" value="HTH_GNTR"/>
    <property type="match status" value="1"/>
</dbReference>
<dbReference type="InterPro" id="IPR036390">
    <property type="entry name" value="WH_DNA-bd_sf"/>
</dbReference>
<keyword evidence="3" id="KW-0804">Transcription</keyword>
<keyword evidence="2" id="KW-0238">DNA-binding</keyword>
<dbReference type="InterPro" id="IPR000524">
    <property type="entry name" value="Tscrpt_reg_HTH_GntR"/>
</dbReference>
<evidence type="ECO:0000256" key="2">
    <source>
        <dbReference type="ARBA" id="ARBA00023125"/>
    </source>
</evidence>
<dbReference type="Pfam" id="PF13377">
    <property type="entry name" value="Peripla_BP_3"/>
    <property type="match status" value="1"/>
</dbReference>
<dbReference type="Proteomes" id="UP001235343">
    <property type="component" value="Unassembled WGS sequence"/>
</dbReference>
<dbReference type="Pfam" id="PF00392">
    <property type="entry name" value="GntR"/>
    <property type="match status" value="1"/>
</dbReference>
<dbReference type="PANTHER" id="PTHR30146">
    <property type="entry name" value="LACI-RELATED TRANSCRIPTIONAL REPRESSOR"/>
    <property type="match status" value="1"/>
</dbReference>
<dbReference type="RefSeq" id="WP_285929824.1">
    <property type="nucleotide sequence ID" value="NZ_JASTZU010000003.1"/>
</dbReference>
<dbReference type="InterPro" id="IPR028082">
    <property type="entry name" value="Peripla_BP_I"/>
</dbReference>
<protein>
    <submittedName>
        <fullName evidence="5">GntR family transcriptional regulator</fullName>
    </submittedName>
</protein>
<evidence type="ECO:0000256" key="1">
    <source>
        <dbReference type="ARBA" id="ARBA00023015"/>
    </source>
</evidence>
<dbReference type="CDD" id="cd01541">
    <property type="entry name" value="PBP1_AraR"/>
    <property type="match status" value="1"/>
</dbReference>
<keyword evidence="6" id="KW-1185">Reference proteome</keyword>
<dbReference type="PANTHER" id="PTHR30146:SF150">
    <property type="entry name" value="ARABINOSE METABOLISM TRANSCRIPTIONAL REPRESSOR"/>
    <property type="match status" value="1"/>
</dbReference>
<reference evidence="5 6" key="1">
    <citation type="submission" date="2023-06" db="EMBL/GenBank/DDBJ databases">
        <title>Aquibacillus rhizosphaerae LR5S19.</title>
        <authorList>
            <person name="Sun J.-Q."/>
        </authorList>
    </citation>
    <scope>NUCLEOTIDE SEQUENCE [LARGE SCALE GENOMIC DNA]</scope>
    <source>
        <strain evidence="5 6">LR5S19</strain>
    </source>
</reference>
<organism evidence="5 6">
    <name type="scientific">Aquibacillus rhizosphaerae</name>
    <dbReference type="NCBI Taxonomy" id="3051431"/>
    <lineage>
        <taxon>Bacteria</taxon>
        <taxon>Bacillati</taxon>
        <taxon>Bacillota</taxon>
        <taxon>Bacilli</taxon>
        <taxon>Bacillales</taxon>
        <taxon>Bacillaceae</taxon>
        <taxon>Aquibacillus</taxon>
    </lineage>
</organism>
<dbReference type="PROSITE" id="PS50949">
    <property type="entry name" value="HTH_GNTR"/>
    <property type="match status" value="1"/>
</dbReference>
<dbReference type="SUPFAM" id="SSF46785">
    <property type="entry name" value="Winged helix' DNA-binding domain"/>
    <property type="match status" value="1"/>
</dbReference>
<name>A0ABT7KZX6_9BACI</name>